<accession>A0A4W3IRW4</accession>
<dbReference type="Pfam" id="PF00168">
    <property type="entry name" value="C2"/>
    <property type="match status" value="1"/>
</dbReference>
<evidence type="ECO:0000259" key="2">
    <source>
        <dbReference type="PROSITE" id="PS50004"/>
    </source>
</evidence>
<reference evidence="4" key="3">
    <citation type="journal article" date="2014" name="Nature">
        <title>Elephant shark genome provides unique insights into gnathostome evolution.</title>
        <authorList>
            <consortium name="International Elephant Shark Genome Sequencing Consortium"/>
            <person name="Venkatesh B."/>
            <person name="Lee A.P."/>
            <person name="Ravi V."/>
            <person name="Maurya A.K."/>
            <person name="Lian M.M."/>
            <person name="Swann J.B."/>
            <person name="Ohta Y."/>
            <person name="Flajnik M.F."/>
            <person name="Sutoh Y."/>
            <person name="Kasahara M."/>
            <person name="Hoon S."/>
            <person name="Gangu V."/>
            <person name="Roy S.W."/>
            <person name="Irimia M."/>
            <person name="Korzh V."/>
            <person name="Kondrychyn I."/>
            <person name="Lim Z.W."/>
            <person name="Tay B.H."/>
            <person name="Tohari S."/>
            <person name="Kong K.W."/>
            <person name="Ho S."/>
            <person name="Lorente-Galdos B."/>
            <person name="Quilez J."/>
            <person name="Marques-Bonet T."/>
            <person name="Raney B.J."/>
            <person name="Ingham P.W."/>
            <person name="Tay A."/>
            <person name="Hillier L.W."/>
            <person name="Minx P."/>
            <person name="Boehm T."/>
            <person name="Wilson R.K."/>
            <person name="Brenner S."/>
            <person name="Warren W.C."/>
        </authorList>
    </citation>
    <scope>NUCLEOTIDE SEQUENCE [LARGE SCALE GENOMIC DNA]</scope>
</reference>
<reference evidence="4" key="2">
    <citation type="journal article" date="2007" name="PLoS Biol.">
        <title>Survey sequencing and comparative analysis of the elephant shark (Callorhinchus milii) genome.</title>
        <authorList>
            <person name="Venkatesh B."/>
            <person name="Kirkness E.F."/>
            <person name="Loh Y.H."/>
            <person name="Halpern A.L."/>
            <person name="Lee A.P."/>
            <person name="Johnson J."/>
            <person name="Dandona N."/>
            <person name="Viswanathan L.D."/>
            <person name="Tay A."/>
            <person name="Venter J.C."/>
            <person name="Strausberg R.L."/>
            <person name="Brenner S."/>
        </authorList>
    </citation>
    <scope>NUCLEOTIDE SEQUENCE [LARGE SCALE GENOMIC DNA]</scope>
</reference>
<dbReference type="Proteomes" id="UP000314986">
    <property type="component" value="Unassembled WGS sequence"/>
</dbReference>
<evidence type="ECO:0000256" key="1">
    <source>
        <dbReference type="SAM" id="MobiDB-lite"/>
    </source>
</evidence>
<dbReference type="InterPro" id="IPR000008">
    <property type="entry name" value="C2_dom"/>
</dbReference>
<dbReference type="InterPro" id="IPR043549">
    <property type="entry name" value="C2C4C/C2C4D"/>
</dbReference>
<feature type="domain" description="C2" evidence="2">
    <location>
        <begin position="335"/>
        <end position="452"/>
    </location>
</feature>
<dbReference type="SUPFAM" id="SSF49562">
    <property type="entry name" value="C2 domain (Calcium/lipid-binding domain, CaLB)"/>
    <property type="match status" value="1"/>
</dbReference>
<dbReference type="CDD" id="cd00030">
    <property type="entry name" value="C2"/>
    <property type="match status" value="1"/>
</dbReference>
<dbReference type="Ensembl" id="ENSCMIT00000023778.1">
    <property type="protein sequence ID" value="ENSCMIP00000023380.1"/>
    <property type="gene ID" value="ENSCMIG00000010467.1"/>
</dbReference>
<dbReference type="PANTHER" id="PTHR46291:SF9">
    <property type="entry name" value="C2 CALCIUM-DEPENDENT DOMAIN-CONTAINING PROTEIN 4C-LIKE"/>
    <property type="match status" value="1"/>
</dbReference>
<feature type="region of interest" description="Disordered" evidence="1">
    <location>
        <begin position="264"/>
        <end position="292"/>
    </location>
</feature>
<organism evidence="3 4">
    <name type="scientific">Callorhinchus milii</name>
    <name type="common">Ghost shark</name>
    <dbReference type="NCBI Taxonomy" id="7868"/>
    <lineage>
        <taxon>Eukaryota</taxon>
        <taxon>Metazoa</taxon>
        <taxon>Chordata</taxon>
        <taxon>Craniata</taxon>
        <taxon>Vertebrata</taxon>
        <taxon>Chondrichthyes</taxon>
        <taxon>Holocephali</taxon>
        <taxon>Chimaeriformes</taxon>
        <taxon>Callorhinchidae</taxon>
        <taxon>Callorhinchus</taxon>
    </lineage>
</organism>
<proteinExistence type="predicted"/>
<reference evidence="3" key="5">
    <citation type="submission" date="2025-09" db="UniProtKB">
        <authorList>
            <consortium name="Ensembl"/>
        </authorList>
    </citation>
    <scope>IDENTIFICATION</scope>
</reference>
<reference evidence="3" key="4">
    <citation type="submission" date="2025-08" db="UniProtKB">
        <authorList>
            <consortium name="Ensembl"/>
        </authorList>
    </citation>
    <scope>IDENTIFICATION</scope>
</reference>
<dbReference type="SMART" id="SM00239">
    <property type="entry name" value="C2"/>
    <property type="match status" value="1"/>
</dbReference>
<name>A0A4W3IRW4_CALMI</name>
<protein>
    <submittedName>
        <fullName evidence="3">C2 calcium-dependent domain-containing protein 4C-like</fullName>
    </submittedName>
</protein>
<evidence type="ECO:0000313" key="3">
    <source>
        <dbReference type="Ensembl" id="ENSCMIP00000023380.1"/>
    </source>
</evidence>
<dbReference type="OMA" id="ESNICCE"/>
<dbReference type="InParanoid" id="A0A4W3IRW4"/>
<dbReference type="GeneTree" id="ENSGT00940000161259"/>
<evidence type="ECO:0000313" key="4">
    <source>
        <dbReference type="Proteomes" id="UP000314986"/>
    </source>
</evidence>
<keyword evidence="4" id="KW-1185">Reference proteome</keyword>
<dbReference type="InterPro" id="IPR035892">
    <property type="entry name" value="C2_domain_sf"/>
</dbReference>
<dbReference type="PANTHER" id="PTHR46291">
    <property type="entry name" value="C2 DOMAIN-CONTAINING PROTEIN"/>
    <property type="match status" value="1"/>
</dbReference>
<reference evidence="4" key="1">
    <citation type="journal article" date="2006" name="Science">
        <title>Ancient noncoding elements conserved in the human genome.</title>
        <authorList>
            <person name="Venkatesh B."/>
            <person name="Kirkness E.F."/>
            <person name="Loh Y.H."/>
            <person name="Halpern A.L."/>
            <person name="Lee A.P."/>
            <person name="Johnson J."/>
            <person name="Dandona N."/>
            <person name="Viswanathan L.D."/>
            <person name="Tay A."/>
            <person name="Venter J.C."/>
            <person name="Strausberg R.L."/>
            <person name="Brenner S."/>
        </authorList>
    </citation>
    <scope>NUCLEOTIDE SEQUENCE [LARGE SCALE GENOMIC DNA]</scope>
</reference>
<dbReference type="AlphaFoldDB" id="A0A4W3IRW4"/>
<dbReference type="Gene3D" id="2.60.40.150">
    <property type="entry name" value="C2 domain"/>
    <property type="match status" value="1"/>
</dbReference>
<feature type="compositionally biased region" description="Low complexity" evidence="1">
    <location>
        <begin position="229"/>
        <end position="240"/>
    </location>
</feature>
<feature type="region of interest" description="Disordered" evidence="1">
    <location>
        <begin position="217"/>
        <end position="241"/>
    </location>
</feature>
<dbReference type="PROSITE" id="PS50004">
    <property type="entry name" value="C2"/>
    <property type="match status" value="1"/>
</dbReference>
<feature type="compositionally biased region" description="Polar residues" evidence="1">
    <location>
        <begin position="217"/>
        <end position="228"/>
    </location>
</feature>
<dbReference type="STRING" id="7868.ENSCMIP00000023380"/>
<gene>
    <name evidence="3" type="primary">LOC103186099</name>
</gene>
<sequence length="452" mass="51308">MKNTNSFMWLFDKVRASGENSISSDSKMFASYDGSVPRVKISRLYSNVLTPDKIPDFFIPPKLPVAQRNSSRGSCNQFNKCKLKLSASCNDIPSFSRKCDSNKNFAHLANCHIIQVESAEDLSSDNNQSSDKDRIRDYKSLMPCYGFSPLLENPHTRRKESLFHVDPVTSSIQQTLQQKEYITDDDQRQSTTNTFLQIKHLSLPELTLPLSKSSRMFSSQGTFDSDTQSSSESSPFNSPSLHRSVSGSSLLKLFSNESSTQVLHSKSKQTLGRNSSFSTDECSSTDTSPSISRKSVYSCQTSLHGCPFAHSAIFPLDLLQCRERLFNEHTILLNKRGTVRLSTEFDFSRVTFRVRVIAVEELYDKDFEIKNVNCYVLLYLMPGKFQKQCSTIIKNSSNPIFNEDFFFDGITEENYKNMYFKIKVINKGVNLKRNTQLGEKELPLSSLLPNHL</sequence>